<evidence type="ECO:0000313" key="1">
    <source>
        <dbReference type="EMBL" id="KAK9739939.1"/>
    </source>
</evidence>
<organism evidence="1 2">
    <name type="scientific">Popillia japonica</name>
    <name type="common">Japanese beetle</name>
    <dbReference type="NCBI Taxonomy" id="7064"/>
    <lineage>
        <taxon>Eukaryota</taxon>
        <taxon>Metazoa</taxon>
        <taxon>Ecdysozoa</taxon>
        <taxon>Arthropoda</taxon>
        <taxon>Hexapoda</taxon>
        <taxon>Insecta</taxon>
        <taxon>Pterygota</taxon>
        <taxon>Neoptera</taxon>
        <taxon>Endopterygota</taxon>
        <taxon>Coleoptera</taxon>
        <taxon>Polyphaga</taxon>
        <taxon>Scarabaeiformia</taxon>
        <taxon>Scarabaeidae</taxon>
        <taxon>Rutelinae</taxon>
        <taxon>Popillia</taxon>
    </lineage>
</organism>
<evidence type="ECO:0000313" key="2">
    <source>
        <dbReference type="Proteomes" id="UP001458880"/>
    </source>
</evidence>
<accession>A0AAW1M2D2</accession>
<comment type="caution">
    <text evidence="1">The sequence shown here is derived from an EMBL/GenBank/DDBJ whole genome shotgun (WGS) entry which is preliminary data.</text>
</comment>
<proteinExistence type="predicted"/>
<keyword evidence="2" id="KW-1185">Reference proteome</keyword>
<name>A0AAW1M2D2_POPJA</name>
<dbReference type="EMBL" id="JASPKY010000069">
    <property type="protein sequence ID" value="KAK9739939.1"/>
    <property type="molecule type" value="Genomic_DNA"/>
</dbReference>
<reference evidence="1 2" key="1">
    <citation type="journal article" date="2024" name="BMC Genomics">
        <title>De novo assembly and annotation of Popillia japonica's genome with initial clues to its potential as an invasive pest.</title>
        <authorList>
            <person name="Cucini C."/>
            <person name="Boschi S."/>
            <person name="Funari R."/>
            <person name="Cardaioli E."/>
            <person name="Iannotti N."/>
            <person name="Marturano G."/>
            <person name="Paoli F."/>
            <person name="Bruttini M."/>
            <person name="Carapelli A."/>
            <person name="Frati F."/>
            <person name="Nardi F."/>
        </authorList>
    </citation>
    <scope>NUCLEOTIDE SEQUENCE [LARGE SCALE GENOMIC DNA]</scope>
    <source>
        <strain evidence="1">DMR45628</strain>
    </source>
</reference>
<dbReference type="Proteomes" id="UP001458880">
    <property type="component" value="Unassembled WGS sequence"/>
</dbReference>
<gene>
    <name evidence="1" type="ORF">QE152_g8584</name>
</gene>
<dbReference type="AlphaFoldDB" id="A0AAW1M2D2"/>
<protein>
    <submittedName>
        <fullName evidence="1">Uncharacterized protein</fullName>
    </submittedName>
</protein>
<sequence length="147" mass="16626">MTDALQPLGDIRLLKAPWMDILELNKINANVAKPNKAIQKCSFVKHILKFSMLHFTKRINSRSELINLDDTPRVDIIQVVSVSLDSCQSSMNIQVVSVSLDSCQSSMNNVIRRSSIIDRDKRAAVELPLRPARKPINLRVSTTNRFI</sequence>